<feature type="transmembrane region" description="Helical" evidence="7">
    <location>
        <begin position="576"/>
        <end position="601"/>
    </location>
</feature>
<keyword evidence="2" id="KW-0813">Transport</keyword>
<comment type="subcellular location">
    <subcellularLocation>
        <location evidence="1">Membrane</location>
        <topology evidence="1">Multi-pass membrane protein</topology>
    </subcellularLocation>
</comment>
<dbReference type="EMBL" id="BAAFRS010000353">
    <property type="protein sequence ID" value="GAB1227736.1"/>
    <property type="molecule type" value="Genomic_DNA"/>
</dbReference>
<feature type="transmembrane region" description="Helical" evidence="7">
    <location>
        <begin position="622"/>
        <end position="641"/>
    </location>
</feature>
<dbReference type="Proteomes" id="UP001628156">
    <property type="component" value="Unassembled WGS sequence"/>
</dbReference>
<feature type="transmembrane region" description="Helical" evidence="7">
    <location>
        <begin position="45"/>
        <end position="63"/>
    </location>
</feature>
<dbReference type="InterPro" id="IPR004680">
    <property type="entry name" value="Cit_transptr-like_dom"/>
</dbReference>
<feature type="transmembrane region" description="Helical" evidence="7">
    <location>
        <begin position="138"/>
        <end position="165"/>
    </location>
</feature>
<gene>
    <name evidence="9" type="ORF">ENUP19_0353G0036</name>
</gene>
<evidence type="ECO:0000313" key="9">
    <source>
        <dbReference type="EMBL" id="GAB1227736.1"/>
    </source>
</evidence>
<feature type="transmembrane region" description="Helical" evidence="7">
    <location>
        <begin position="482"/>
        <end position="498"/>
    </location>
</feature>
<protein>
    <recommendedName>
        <fullName evidence="8">Citrate transporter-like domain-containing protein</fullName>
    </recommendedName>
</protein>
<evidence type="ECO:0000256" key="3">
    <source>
        <dbReference type="ARBA" id="ARBA00022692"/>
    </source>
</evidence>
<dbReference type="PROSITE" id="PS01271">
    <property type="entry name" value="NA_SULFATE"/>
    <property type="match status" value="1"/>
</dbReference>
<keyword evidence="6 7" id="KW-0472">Membrane</keyword>
<feature type="domain" description="Citrate transporter-like" evidence="8">
    <location>
        <begin position="60"/>
        <end position="601"/>
    </location>
</feature>
<sequence length="689" mass="77675">MDIRKSLKHLQPYKGTILFFVIFTILLHYLYFLDWYTHYETQLHNTTYLFLMIFDIMLTVLIADVINPGIVVFMTVTILMAFGVINLDEAFIGFSDSSTLTVMVALILSAGINKVQILDKIIYYLLPTTRQEYVFPSALRFLPFVMILSLFLNNTPVVAMSIPLIQSWAKTSGHSANRLLMSVSFCAILGGMNSILGTSTNMVGRGLVYQQIEKTNSLFNLNLHFEMPLFEIGIVAFPLAIAGYFYCSFCTSLLKKRKCDSDLNDKCEDELFRIDVVITKSCPYIGTDLQKSPLHSPPNGRVIGVKKKDMYQELWSFNDKKSVNTIPESKNEEQLNTENTDTSTSEITFPENYLDGVELTTDVIIEENDVLTYEIPLKGITDILKQRGIIIEDLQTRNIIENYDFNVYEVCIKKGETELKRKDWYGVLAFSGIEPINEINENRKFIIVVKKEILQSKEFLQPFLIAKPINIFIPRPLDIQKVIIALIALAFPIFMDVFELGNLIEYALMSVLLLLGTKVLTIEEVFKAIDIPLYCILGASFGLSTAMVKTNAGSLLALTLTRLFNPFGKLGMLAALYIPTLLLTQPLSNTAVVAVMFPVVWSAYWGKDPYGAERGKIIGLKSSMYTMMLAASEVFVLPIGYQTNMMVMIEGGYTVSDFVTFGTPLMLISLIISIGMPWLVFEVLYPTSL</sequence>
<proteinExistence type="predicted"/>
<keyword evidence="3 7" id="KW-0812">Transmembrane</keyword>
<comment type="caution">
    <text evidence="9">The sequence shown here is derived from an EMBL/GenBank/DDBJ whole genome shotgun (WGS) entry which is preliminary data.</text>
</comment>
<keyword evidence="10" id="KW-1185">Reference proteome</keyword>
<dbReference type="InterPro" id="IPR051679">
    <property type="entry name" value="DASS-Related_Transporters"/>
</dbReference>
<evidence type="ECO:0000313" key="10">
    <source>
        <dbReference type="Proteomes" id="UP001628156"/>
    </source>
</evidence>
<feature type="transmembrane region" description="Helical" evidence="7">
    <location>
        <begin position="12"/>
        <end position="33"/>
    </location>
</feature>
<evidence type="ECO:0000256" key="1">
    <source>
        <dbReference type="ARBA" id="ARBA00004141"/>
    </source>
</evidence>
<dbReference type="PANTHER" id="PTHR43652">
    <property type="entry name" value="BASIC AMINO ACID ANTIPORTER YFCC-RELATED"/>
    <property type="match status" value="1"/>
</dbReference>
<evidence type="ECO:0000256" key="7">
    <source>
        <dbReference type="SAM" id="Phobius"/>
    </source>
</evidence>
<feature type="transmembrane region" description="Helical" evidence="7">
    <location>
        <begin position="227"/>
        <end position="247"/>
    </location>
</feature>
<dbReference type="Pfam" id="PF03600">
    <property type="entry name" value="CitMHS"/>
    <property type="match status" value="1"/>
</dbReference>
<accession>A0ABQ0DY08</accession>
<evidence type="ECO:0000256" key="5">
    <source>
        <dbReference type="ARBA" id="ARBA00022989"/>
    </source>
</evidence>
<reference evidence="9 10" key="1">
    <citation type="journal article" date="2019" name="PLoS Negl. Trop. Dis.">
        <title>Whole genome sequencing of Entamoeba nuttalli reveals mammalian host-related molecular signatures and a novel octapeptide-repeat surface protein.</title>
        <authorList>
            <person name="Tanaka M."/>
            <person name="Makiuchi T."/>
            <person name="Komiyama T."/>
            <person name="Shiina T."/>
            <person name="Osaki K."/>
            <person name="Tachibana H."/>
        </authorList>
    </citation>
    <scope>NUCLEOTIDE SEQUENCE [LARGE SCALE GENOMIC DNA]</scope>
    <source>
        <strain evidence="9 10">P19-061405</strain>
    </source>
</reference>
<keyword evidence="4" id="KW-0677">Repeat</keyword>
<dbReference type="PANTHER" id="PTHR43652:SF2">
    <property type="entry name" value="BASIC AMINO ACID ANTIPORTER YFCC-RELATED"/>
    <property type="match status" value="1"/>
</dbReference>
<feature type="transmembrane region" description="Helical" evidence="7">
    <location>
        <begin position="69"/>
        <end position="87"/>
    </location>
</feature>
<feature type="transmembrane region" description="Helical" evidence="7">
    <location>
        <begin position="661"/>
        <end position="685"/>
    </location>
</feature>
<organism evidence="9 10">
    <name type="scientific">Entamoeba nuttalli</name>
    <dbReference type="NCBI Taxonomy" id="412467"/>
    <lineage>
        <taxon>Eukaryota</taxon>
        <taxon>Amoebozoa</taxon>
        <taxon>Evosea</taxon>
        <taxon>Archamoebae</taxon>
        <taxon>Mastigamoebida</taxon>
        <taxon>Entamoebidae</taxon>
        <taxon>Entamoeba</taxon>
    </lineage>
</organism>
<evidence type="ECO:0000256" key="4">
    <source>
        <dbReference type="ARBA" id="ARBA00022737"/>
    </source>
</evidence>
<feature type="transmembrane region" description="Helical" evidence="7">
    <location>
        <begin position="99"/>
        <end position="118"/>
    </location>
</feature>
<feature type="transmembrane region" description="Helical" evidence="7">
    <location>
        <begin position="177"/>
        <end position="196"/>
    </location>
</feature>
<keyword evidence="5 7" id="KW-1133">Transmembrane helix</keyword>
<name>A0ABQ0DY08_9EUKA</name>
<evidence type="ECO:0000259" key="8">
    <source>
        <dbReference type="Pfam" id="PF03600"/>
    </source>
</evidence>
<evidence type="ECO:0000256" key="6">
    <source>
        <dbReference type="ARBA" id="ARBA00023136"/>
    </source>
</evidence>
<evidence type="ECO:0000256" key="2">
    <source>
        <dbReference type="ARBA" id="ARBA00022448"/>
    </source>
</evidence>
<dbReference type="InterPro" id="IPR031312">
    <property type="entry name" value="Na/sul_symport_CS"/>
</dbReference>